<evidence type="ECO:0000256" key="3">
    <source>
        <dbReference type="SAM" id="MobiDB-lite"/>
    </source>
</evidence>
<dbReference type="AlphaFoldDB" id="A0AA37TBT2"/>
<feature type="domain" description="N-acetyltransferase" evidence="4">
    <location>
        <begin position="11"/>
        <end position="185"/>
    </location>
</feature>
<evidence type="ECO:0000256" key="1">
    <source>
        <dbReference type="ARBA" id="ARBA00022679"/>
    </source>
</evidence>
<dbReference type="GO" id="GO:0016747">
    <property type="term" value="F:acyltransferase activity, transferring groups other than amino-acyl groups"/>
    <property type="evidence" value="ECO:0007669"/>
    <property type="project" value="InterPro"/>
</dbReference>
<protein>
    <submittedName>
        <fullName evidence="5">N-acetyltransferase</fullName>
    </submittedName>
</protein>
<organism evidence="5 6">
    <name type="scientific">Methylobacterium tardum</name>
    <dbReference type="NCBI Taxonomy" id="374432"/>
    <lineage>
        <taxon>Bacteria</taxon>
        <taxon>Pseudomonadati</taxon>
        <taxon>Pseudomonadota</taxon>
        <taxon>Alphaproteobacteria</taxon>
        <taxon>Hyphomicrobiales</taxon>
        <taxon>Methylobacteriaceae</taxon>
        <taxon>Methylobacterium</taxon>
    </lineage>
</organism>
<feature type="region of interest" description="Disordered" evidence="3">
    <location>
        <begin position="191"/>
        <end position="216"/>
    </location>
</feature>
<keyword evidence="2" id="KW-0012">Acyltransferase</keyword>
<keyword evidence="6" id="KW-1185">Reference proteome</keyword>
<dbReference type="EMBL" id="BSPL01000010">
    <property type="protein sequence ID" value="GLS69142.1"/>
    <property type="molecule type" value="Genomic_DNA"/>
</dbReference>
<comment type="caution">
    <text evidence="5">The sequence shown here is derived from an EMBL/GenBank/DDBJ whole genome shotgun (WGS) entry which is preliminary data.</text>
</comment>
<evidence type="ECO:0000259" key="4">
    <source>
        <dbReference type="PROSITE" id="PS51186"/>
    </source>
</evidence>
<accession>A0AA37TBT2</accession>
<dbReference type="SUPFAM" id="SSF55729">
    <property type="entry name" value="Acyl-CoA N-acyltransferases (Nat)"/>
    <property type="match status" value="1"/>
</dbReference>
<sequence length="216" mass="22767">MAARIPKGHAVTVRRAGPEDAPAIAAIHVTAWHETYTGLLPDTMISALTVEVRQAWWAQLLSNPPATRGGAAYLAALDGTPVGFGTCNAQRSDVLAAAGFDGEISSLYVLRAAQGRGAGRALMARMATRLLRAEYRAAGLWVLRENASGRRFYEGCGGTLLDGDAGLRVQGRFTEVAYGWRDLAPLTVLAPDPGLGPGAPRPARRTAPPRARARGG</sequence>
<evidence type="ECO:0000313" key="5">
    <source>
        <dbReference type="EMBL" id="GLS69142.1"/>
    </source>
</evidence>
<dbReference type="Proteomes" id="UP001157440">
    <property type="component" value="Unassembled WGS sequence"/>
</dbReference>
<reference evidence="6" key="1">
    <citation type="journal article" date="2019" name="Int. J. Syst. Evol. Microbiol.">
        <title>The Global Catalogue of Microorganisms (GCM) 10K type strain sequencing project: providing services to taxonomists for standard genome sequencing and annotation.</title>
        <authorList>
            <consortium name="The Broad Institute Genomics Platform"/>
            <consortium name="The Broad Institute Genome Sequencing Center for Infectious Disease"/>
            <person name="Wu L."/>
            <person name="Ma J."/>
        </authorList>
    </citation>
    <scope>NUCLEOTIDE SEQUENCE [LARGE SCALE GENOMIC DNA]</scope>
    <source>
        <strain evidence="6">NBRC 103632</strain>
    </source>
</reference>
<gene>
    <name evidence="5" type="ORF">GCM10007890_11540</name>
</gene>
<evidence type="ECO:0000313" key="6">
    <source>
        <dbReference type="Proteomes" id="UP001157440"/>
    </source>
</evidence>
<dbReference type="RefSeq" id="WP_238196885.1">
    <property type="nucleotide sequence ID" value="NZ_BPQZ01000014.1"/>
</dbReference>
<evidence type="ECO:0000256" key="2">
    <source>
        <dbReference type="ARBA" id="ARBA00023315"/>
    </source>
</evidence>
<dbReference type="PANTHER" id="PTHR43877">
    <property type="entry name" value="AMINOALKYLPHOSPHONATE N-ACETYLTRANSFERASE-RELATED-RELATED"/>
    <property type="match status" value="1"/>
</dbReference>
<dbReference type="Gene3D" id="3.40.630.30">
    <property type="match status" value="1"/>
</dbReference>
<dbReference type="PROSITE" id="PS51186">
    <property type="entry name" value="GNAT"/>
    <property type="match status" value="1"/>
</dbReference>
<keyword evidence="1" id="KW-0808">Transferase</keyword>
<dbReference type="InterPro" id="IPR016181">
    <property type="entry name" value="Acyl_CoA_acyltransferase"/>
</dbReference>
<dbReference type="CDD" id="cd04301">
    <property type="entry name" value="NAT_SF"/>
    <property type="match status" value="1"/>
</dbReference>
<dbReference type="InterPro" id="IPR050832">
    <property type="entry name" value="Bact_Acetyltransf"/>
</dbReference>
<proteinExistence type="predicted"/>
<dbReference type="InterPro" id="IPR000182">
    <property type="entry name" value="GNAT_dom"/>
</dbReference>
<name>A0AA37TBT2_9HYPH</name>
<dbReference type="Pfam" id="PF00583">
    <property type="entry name" value="Acetyltransf_1"/>
    <property type="match status" value="1"/>
</dbReference>